<reference evidence="1 2" key="1">
    <citation type="submission" date="2020-03" db="EMBL/GenBank/DDBJ databases">
        <title>Two novel Motilibacter sp.</title>
        <authorList>
            <person name="Liu S."/>
        </authorList>
    </citation>
    <scope>NUCLEOTIDE SEQUENCE [LARGE SCALE GENOMIC DNA]</scope>
    <source>
        <strain evidence="1 2">E257</strain>
    </source>
</reference>
<dbReference type="RefSeq" id="WP_166283862.1">
    <property type="nucleotide sequence ID" value="NZ_JAANNP010000031.1"/>
</dbReference>
<organism evidence="1 2">
    <name type="scientific">Motilibacter deserti</name>
    <dbReference type="NCBI Taxonomy" id="2714956"/>
    <lineage>
        <taxon>Bacteria</taxon>
        <taxon>Bacillati</taxon>
        <taxon>Actinomycetota</taxon>
        <taxon>Actinomycetes</taxon>
        <taxon>Motilibacterales</taxon>
        <taxon>Motilibacteraceae</taxon>
        <taxon>Motilibacter</taxon>
    </lineage>
</organism>
<name>A0ABX0H0E1_9ACTN</name>
<comment type="caution">
    <text evidence="1">The sequence shown here is derived from an EMBL/GenBank/DDBJ whole genome shotgun (WGS) entry which is preliminary data.</text>
</comment>
<dbReference type="Proteomes" id="UP000800981">
    <property type="component" value="Unassembled WGS sequence"/>
</dbReference>
<accession>A0ABX0H0E1</accession>
<evidence type="ECO:0000313" key="1">
    <source>
        <dbReference type="EMBL" id="NHC15450.1"/>
    </source>
</evidence>
<gene>
    <name evidence="1" type="ORF">G9H71_16855</name>
</gene>
<keyword evidence="2" id="KW-1185">Reference proteome</keyword>
<protein>
    <submittedName>
        <fullName evidence="1">Uncharacterized protein</fullName>
    </submittedName>
</protein>
<sequence>MEWDIAGGRPPTEAEATFLAALDPPAALGRRAWLHQDAEGPWLLLVLALPERHAGVALRLDFDGAGLRGGWNPQHLIGGEPQRALESEVAFHGPSGLDLAGAEPRALARVASDWLHQEYADAEARRDYVPPSWVAPGVLVRILADDESPHDEHHGKLGIVVTYLVTDGVLLSYGEHRESGIFAAEMLEPDPALSPDEQGLAAALPAEWAAFRERKERDTSHDVHGTLS</sequence>
<proteinExistence type="predicted"/>
<dbReference type="EMBL" id="JAANNP010000031">
    <property type="protein sequence ID" value="NHC15450.1"/>
    <property type="molecule type" value="Genomic_DNA"/>
</dbReference>
<evidence type="ECO:0000313" key="2">
    <source>
        <dbReference type="Proteomes" id="UP000800981"/>
    </source>
</evidence>